<dbReference type="AlphaFoldDB" id="Q7UFY4"/>
<evidence type="ECO:0000256" key="1">
    <source>
        <dbReference type="SAM" id="MobiDB-lite"/>
    </source>
</evidence>
<dbReference type="InParanoid" id="Q7UFY4"/>
<evidence type="ECO:0000313" key="3">
    <source>
        <dbReference type="Proteomes" id="UP000001025"/>
    </source>
</evidence>
<accession>Q7UFY4</accession>
<dbReference type="Proteomes" id="UP000001025">
    <property type="component" value="Chromosome"/>
</dbReference>
<name>Q7UFY4_RHOBA</name>
<protein>
    <submittedName>
        <fullName evidence="2">Uncharacterized protein</fullName>
    </submittedName>
</protein>
<evidence type="ECO:0000313" key="2">
    <source>
        <dbReference type="EMBL" id="CAD78545.1"/>
    </source>
</evidence>
<dbReference type="KEGG" id="rba:RB8257"/>
<dbReference type="HOGENOM" id="CLU_3029385_0_0_0"/>
<dbReference type="EnsemblBacteria" id="CAD78545">
    <property type="protein sequence ID" value="CAD78545"/>
    <property type="gene ID" value="RB8257"/>
</dbReference>
<feature type="region of interest" description="Disordered" evidence="1">
    <location>
        <begin position="1"/>
        <end position="32"/>
    </location>
</feature>
<keyword evidence="3" id="KW-1185">Reference proteome</keyword>
<reference evidence="2 3" key="1">
    <citation type="journal article" date="2003" name="Proc. Natl. Acad. Sci. U.S.A.">
        <title>Complete genome sequence of the marine planctomycete Pirellula sp. strain 1.</title>
        <authorList>
            <person name="Gloeckner F.O."/>
            <person name="Kube M."/>
            <person name="Bauer M."/>
            <person name="Teeling H."/>
            <person name="Lombardot T."/>
            <person name="Ludwig W."/>
            <person name="Gade D."/>
            <person name="Beck A."/>
            <person name="Borzym K."/>
            <person name="Heitmann K."/>
            <person name="Rabus R."/>
            <person name="Schlesner H."/>
            <person name="Amann R."/>
            <person name="Reinhardt R."/>
        </authorList>
    </citation>
    <scope>NUCLEOTIDE SEQUENCE [LARGE SCALE GENOMIC DNA]</scope>
    <source>
        <strain evidence="3">DSM 10527 / NCIMB 13988 / SH1</strain>
    </source>
</reference>
<organism evidence="2 3">
    <name type="scientific">Rhodopirellula baltica (strain DSM 10527 / NCIMB 13988 / SH1)</name>
    <dbReference type="NCBI Taxonomy" id="243090"/>
    <lineage>
        <taxon>Bacteria</taxon>
        <taxon>Pseudomonadati</taxon>
        <taxon>Planctomycetota</taxon>
        <taxon>Planctomycetia</taxon>
        <taxon>Pirellulales</taxon>
        <taxon>Pirellulaceae</taxon>
        <taxon>Rhodopirellula</taxon>
    </lineage>
</organism>
<sequence length="55" mass="6109">MPRTGPSWEMSSYLSPTEALRRPERDQSQQAIGLSSRCEAMRLPMSGVCQLPATL</sequence>
<gene>
    <name evidence="2" type="ordered locus">RB8257</name>
</gene>
<proteinExistence type="predicted"/>
<dbReference type="EMBL" id="BX294147">
    <property type="protein sequence ID" value="CAD78545.1"/>
    <property type="molecule type" value="Genomic_DNA"/>
</dbReference>